<evidence type="ECO:0000313" key="2">
    <source>
        <dbReference type="EMBL" id="KAH0534906.1"/>
    </source>
</evidence>
<gene>
    <name evidence="2" type="ORF">KQX54_010012</name>
</gene>
<keyword evidence="3" id="KW-1185">Reference proteome</keyword>
<feature type="compositionally biased region" description="Basic and acidic residues" evidence="1">
    <location>
        <begin position="127"/>
        <end position="140"/>
    </location>
</feature>
<dbReference type="Proteomes" id="UP000826195">
    <property type="component" value="Unassembled WGS sequence"/>
</dbReference>
<accession>A0AAV7HU25</accession>
<evidence type="ECO:0000313" key="3">
    <source>
        <dbReference type="Proteomes" id="UP000826195"/>
    </source>
</evidence>
<dbReference type="AlphaFoldDB" id="A0AAV7HU25"/>
<comment type="caution">
    <text evidence="2">The sequence shown here is derived from an EMBL/GenBank/DDBJ whole genome shotgun (WGS) entry which is preliminary data.</text>
</comment>
<organism evidence="2 3">
    <name type="scientific">Cotesia glomerata</name>
    <name type="common">Lepidopteran parasitic wasp</name>
    <name type="synonym">Apanteles glomeratus</name>
    <dbReference type="NCBI Taxonomy" id="32391"/>
    <lineage>
        <taxon>Eukaryota</taxon>
        <taxon>Metazoa</taxon>
        <taxon>Ecdysozoa</taxon>
        <taxon>Arthropoda</taxon>
        <taxon>Hexapoda</taxon>
        <taxon>Insecta</taxon>
        <taxon>Pterygota</taxon>
        <taxon>Neoptera</taxon>
        <taxon>Endopterygota</taxon>
        <taxon>Hymenoptera</taxon>
        <taxon>Apocrita</taxon>
        <taxon>Ichneumonoidea</taxon>
        <taxon>Braconidae</taxon>
        <taxon>Microgastrinae</taxon>
        <taxon>Cotesia</taxon>
    </lineage>
</organism>
<feature type="region of interest" description="Disordered" evidence="1">
    <location>
        <begin position="117"/>
        <end position="147"/>
    </location>
</feature>
<name>A0AAV7HU25_COTGL</name>
<proteinExistence type="predicted"/>
<evidence type="ECO:0000256" key="1">
    <source>
        <dbReference type="SAM" id="MobiDB-lite"/>
    </source>
</evidence>
<evidence type="ECO:0008006" key="4">
    <source>
        <dbReference type="Google" id="ProtNLM"/>
    </source>
</evidence>
<protein>
    <recommendedName>
        <fullName evidence="4">CCHC-type domain-containing protein</fullName>
    </recommendedName>
</protein>
<sequence>MTLTENQQISLNDALTVVPRFIGDSSELIEFISGCNIAKSVLPDAAEENIAKSQSPNVNDKQVEDFNRNMNVLVANWFSQNLLEAIDVRMPVCVTFEEAIEHAVRIENRLHRRKNLRQDYNDNEQNNQRKNENEDYKESQNIKTTNNNIHPVNQINAYTPTRCQRCRFKGHIAKDCNVNLKKLKQRDKSLEEILSSNKEATIDYGQKVDSKSENIVAFSSVTSQESSLDLVDSKTIEYSAGEFDSISENTVAFSSVTSQESSLDLADPKTIEYSAGQFDSISENTVVFSSVNSQESDSIIVDLKETKYSIDPNNEEFDPGSENTVAFSSVLSQGLNSDLVDSEEMNYFIDIDNGKLSSRSENTVAFSSVNSQESDSGIEDEVAYSSIIPQEPVNTLRQRAHEVSVEPEDKGYLSITADKEVDLITENTVAFSSVNSQESDSGIEDEVAYSSIIPQEPVKNLRQGIFGVPVKSQEEEILSNIDDEEFYLKNENTVAFSSVTSQKSNLGLIEPNGTDHPTVSHGELFESESDSGIEDFNEQDQLTLQYYRRNDYLLRESSLCHYVVINR</sequence>
<reference evidence="2 3" key="1">
    <citation type="journal article" date="2021" name="J. Hered.">
        <title>A chromosome-level genome assembly of the parasitoid wasp, Cotesia glomerata (Hymenoptera: Braconidae).</title>
        <authorList>
            <person name="Pinto B.J."/>
            <person name="Weis J.J."/>
            <person name="Gamble T."/>
            <person name="Ode P.J."/>
            <person name="Paul R."/>
            <person name="Zaspel J.M."/>
        </authorList>
    </citation>
    <scope>NUCLEOTIDE SEQUENCE [LARGE SCALE GENOMIC DNA]</scope>
    <source>
        <strain evidence="2">CgM1</strain>
    </source>
</reference>
<dbReference type="EMBL" id="JAHXZJ010002982">
    <property type="protein sequence ID" value="KAH0534906.1"/>
    <property type="molecule type" value="Genomic_DNA"/>
</dbReference>